<reference evidence="1" key="2">
    <citation type="submission" date="2021-01" db="EMBL/GenBank/DDBJ databases">
        <authorList>
            <person name="Schikora-Tamarit M.A."/>
        </authorList>
    </citation>
    <scope>NUCLEOTIDE SEQUENCE</scope>
    <source>
        <strain evidence="1">CBS2887</strain>
    </source>
</reference>
<evidence type="ECO:0000313" key="1">
    <source>
        <dbReference type="EMBL" id="KAH3682610.1"/>
    </source>
</evidence>
<organism evidence="1 2">
    <name type="scientific">Wickerhamomyces pijperi</name>
    <name type="common">Yeast</name>
    <name type="synonym">Pichia pijperi</name>
    <dbReference type="NCBI Taxonomy" id="599730"/>
    <lineage>
        <taxon>Eukaryota</taxon>
        <taxon>Fungi</taxon>
        <taxon>Dikarya</taxon>
        <taxon>Ascomycota</taxon>
        <taxon>Saccharomycotina</taxon>
        <taxon>Saccharomycetes</taxon>
        <taxon>Phaffomycetales</taxon>
        <taxon>Wickerhamomycetaceae</taxon>
        <taxon>Wickerhamomyces</taxon>
    </lineage>
</organism>
<dbReference type="AlphaFoldDB" id="A0A9P8TL17"/>
<protein>
    <submittedName>
        <fullName evidence="1">Uncharacterized protein</fullName>
    </submittedName>
</protein>
<evidence type="ECO:0000313" key="2">
    <source>
        <dbReference type="Proteomes" id="UP000774326"/>
    </source>
</evidence>
<name>A0A9P8TL17_WICPI</name>
<comment type="caution">
    <text evidence="1">The sequence shown here is derived from an EMBL/GenBank/DDBJ whole genome shotgun (WGS) entry which is preliminary data.</text>
</comment>
<keyword evidence="2" id="KW-1185">Reference proteome</keyword>
<reference evidence="1" key="1">
    <citation type="journal article" date="2021" name="Open Biol.">
        <title>Shared evolutionary footprints suggest mitochondrial oxidative damage underlies multiple complex I losses in fungi.</title>
        <authorList>
            <person name="Schikora-Tamarit M.A."/>
            <person name="Marcet-Houben M."/>
            <person name="Nosek J."/>
            <person name="Gabaldon T."/>
        </authorList>
    </citation>
    <scope>NUCLEOTIDE SEQUENCE</scope>
    <source>
        <strain evidence="1">CBS2887</strain>
    </source>
</reference>
<proteinExistence type="predicted"/>
<sequence>MISLASSVVLIEPEDKDKPAWSFNVYFQSIDVEVGGGFRLWRFVLNAEVLSVCLPEEEDEDDNWCCWCWCWCCCCCCCSAVVVAEAIFCLLASGSSSAASAFFSLRCCCRVCRFSEISSILENPSLIESNSDLISSHALPLTTSVTIFLQRFLHVKLGLLCISIDIVLHLVP</sequence>
<dbReference type="EMBL" id="JAEUBG010003561">
    <property type="protein sequence ID" value="KAH3682610.1"/>
    <property type="molecule type" value="Genomic_DNA"/>
</dbReference>
<accession>A0A9P8TL17</accession>
<dbReference type="Proteomes" id="UP000774326">
    <property type="component" value="Unassembled WGS sequence"/>
</dbReference>
<gene>
    <name evidence="1" type="ORF">WICPIJ_006419</name>
</gene>